<dbReference type="PANTHER" id="PTHR33365">
    <property type="entry name" value="YALI0B05434P"/>
    <property type="match status" value="1"/>
</dbReference>
<evidence type="ECO:0000256" key="2">
    <source>
        <dbReference type="ARBA" id="ARBA00023002"/>
    </source>
</evidence>
<organism evidence="5 6">
    <name type="scientific">Daedalea quercina L-15889</name>
    <dbReference type="NCBI Taxonomy" id="1314783"/>
    <lineage>
        <taxon>Eukaryota</taxon>
        <taxon>Fungi</taxon>
        <taxon>Dikarya</taxon>
        <taxon>Basidiomycota</taxon>
        <taxon>Agaricomycotina</taxon>
        <taxon>Agaricomycetes</taxon>
        <taxon>Polyporales</taxon>
        <taxon>Fomitopsis</taxon>
    </lineage>
</organism>
<proteinExistence type="inferred from homology"/>
<evidence type="ECO:0000256" key="4">
    <source>
        <dbReference type="SAM" id="Phobius"/>
    </source>
</evidence>
<dbReference type="EMBL" id="KV429163">
    <property type="protein sequence ID" value="KZT63704.1"/>
    <property type="molecule type" value="Genomic_DNA"/>
</dbReference>
<dbReference type="OrthoDB" id="3687641at2759"/>
<dbReference type="AlphaFoldDB" id="A0A165KX58"/>
<evidence type="ECO:0000313" key="5">
    <source>
        <dbReference type="EMBL" id="KZT63704.1"/>
    </source>
</evidence>
<dbReference type="InterPro" id="IPR021765">
    <property type="entry name" value="UstYa-like"/>
</dbReference>
<dbReference type="STRING" id="1314783.A0A165KX58"/>
<keyword evidence="6" id="KW-1185">Reference proteome</keyword>
<comment type="pathway">
    <text evidence="1">Mycotoxin biosynthesis.</text>
</comment>
<feature type="transmembrane region" description="Helical" evidence="4">
    <location>
        <begin position="12"/>
        <end position="34"/>
    </location>
</feature>
<keyword evidence="4" id="KW-0812">Transmembrane</keyword>
<evidence type="ECO:0000256" key="1">
    <source>
        <dbReference type="ARBA" id="ARBA00004685"/>
    </source>
</evidence>
<evidence type="ECO:0000313" key="6">
    <source>
        <dbReference type="Proteomes" id="UP000076727"/>
    </source>
</evidence>
<evidence type="ECO:0000256" key="3">
    <source>
        <dbReference type="ARBA" id="ARBA00035112"/>
    </source>
</evidence>
<accession>A0A165KX58</accession>
<keyword evidence="2" id="KW-0560">Oxidoreductase</keyword>
<name>A0A165KX58_9APHY</name>
<gene>
    <name evidence="5" type="ORF">DAEQUDRAFT_733535</name>
</gene>
<protein>
    <recommendedName>
        <fullName evidence="7">Oxidase ustYa</fullName>
    </recommendedName>
</protein>
<evidence type="ECO:0008006" key="7">
    <source>
        <dbReference type="Google" id="ProtNLM"/>
    </source>
</evidence>
<dbReference type="PANTHER" id="PTHR33365:SF11">
    <property type="entry name" value="TAT PATHWAY SIGNAL SEQUENCE"/>
    <property type="match status" value="1"/>
</dbReference>
<comment type="similarity">
    <text evidence="3">Belongs to the ustYa family.</text>
</comment>
<dbReference type="Pfam" id="PF11807">
    <property type="entry name" value="UstYa"/>
    <property type="match status" value="1"/>
</dbReference>
<keyword evidence="4" id="KW-1133">Transmembrane helix</keyword>
<dbReference type="Proteomes" id="UP000076727">
    <property type="component" value="Unassembled WGS sequence"/>
</dbReference>
<dbReference type="GO" id="GO:0043386">
    <property type="term" value="P:mycotoxin biosynthetic process"/>
    <property type="evidence" value="ECO:0007669"/>
    <property type="project" value="InterPro"/>
</dbReference>
<dbReference type="GO" id="GO:0016491">
    <property type="term" value="F:oxidoreductase activity"/>
    <property type="evidence" value="ECO:0007669"/>
    <property type="project" value="UniProtKB-KW"/>
</dbReference>
<keyword evidence="4" id="KW-0472">Membrane</keyword>
<reference evidence="5 6" key="1">
    <citation type="journal article" date="2016" name="Mol. Biol. Evol.">
        <title>Comparative Genomics of Early-Diverging Mushroom-Forming Fungi Provides Insights into the Origins of Lignocellulose Decay Capabilities.</title>
        <authorList>
            <person name="Nagy L.G."/>
            <person name="Riley R."/>
            <person name="Tritt A."/>
            <person name="Adam C."/>
            <person name="Daum C."/>
            <person name="Floudas D."/>
            <person name="Sun H."/>
            <person name="Yadav J.S."/>
            <person name="Pangilinan J."/>
            <person name="Larsson K.H."/>
            <person name="Matsuura K."/>
            <person name="Barry K."/>
            <person name="Labutti K."/>
            <person name="Kuo R."/>
            <person name="Ohm R.A."/>
            <person name="Bhattacharya S.S."/>
            <person name="Shirouzu T."/>
            <person name="Yoshinaga Y."/>
            <person name="Martin F.M."/>
            <person name="Grigoriev I.V."/>
            <person name="Hibbett D.S."/>
        </authorList>
    </citation>
    <scope>NUCLEOTIDE SEQUENCE [LARGE SCALE GENOMIC DNA]</scope>
    <source>
        <strain evidence="5 6">L-15889</strain>
    </source>
</reference>
<sequence>MFSTGKSGSIPQVLVVVVFLAASLYFNITLIDTAKKVKIAREKRSRTQERFRTSLIDEGTYTWIGDDFPKTFPVEAGPVQTVFEESVRYALSSPEAADEWLWTAPLVGDNHVRLGPEKRMFAVPMFHELHCLRNMRTAMVDGLDSMGSVGQGHIHHCFNYLRQWTLCDADVTLEPGDFEERDFERDRLGGTRTCLDWEKAYDAVERNWDEWVQFRDAHGLTPQQ</sequence>